<evidence type="ECO:0000313" key="1">
    <source>
        <dbReference type="EMBL" id="GJH18446.1"/>
    </source>
</evidence>
<name>A0ACB5QU29_9BURK</name>
<proteinExistence type="predicted"/>
<organism evidence="1 2">
    <name type="scientific">Caballeronia novacaledonica</name>
    <dbReference type="NCBI Taxonomy" id="1544861"/>
    <lineage>
        <taxon>Bacteria</taxon>
        <taxon>Pseudomonadati</taxon>
        <taxon>Pseudomonadota</taxon>
        <taxon>Betaproteobacteria</taxon>
        <taxon>Burkholderiales</taxon>
        <taxon>Burkholderiaceae</taxon>
        <taxon>Caballeronia</taxon>
    </lineage>
</organism>
<comment type="caution">
    <text evidence="1">The sequence shown here is derived from an EMBL/GenBank/DDBJ whole genome shotgun (WGS) entry which is preliminary data.</text>
</comment>
<reference evidence="1" key="1">
    <citation type="submission" date="2021-09" db="EMBL/GenBank/DDBJ databases">
        <title>Isolation and characterization of 3-chlorobenzoate degrading bacteria from soils in Shizuoka.</title>
        <authorList>
            <person name="Ifat A."/>
            <person name="Ogawa N."/>
            <person name="Kimbara K."/>
            <person name="Moriuchi R."/>
            <person name="Dohra H."/>
            <person name="Shintani M."/>
        </authorList>
    </citation>
    <scope>NUCLEOTIDE SEQUENCE</scope>
    <source>
        <strain evidence="1">19CS2-2</strain>
    </source>
</reference>
<keyword evidence="2" id="KW-1185">Reference proteome</keyword>
<dbReference type="Proteomes" id="UP001055013">
    <property type="component" value="Unassembled WGS sequence"/>
</dbReference>
<evidence type="ECO:0000313" key="2">
    <source>
        <dbReference type="Proteomes" id="UP001055013"/>
    </source>
</evidence>
<protein>
    <submittedName>
        <fullName evidence="1">Uncharacterized protein</fullName>
    </submittedName>
</protein>
<accession>A0ACB5QU29</accession>
<dbReference type="EMBL" id="BPUR01000009">
    <property type="protein sequence ID" value="GJH18446.1"/>
    <property type="molecule type" value="Genomic_DNA"/>
</dbReference>
<sequence length="130" mass="14764">MSAIRPALKAMLQHLFRNQLRGSSWPLATPLATSMLFHERHERSEGWWHTRVGRANPHGLAASDIDPVRAAIWNRLAPFERQSGRGIRRGFSVRRGYEPREFGTLVGRELLFVELDRPREPGKAGEAAVD</sequence>
<gene>
    <name evidence="1" type="ORF">CBA19CS22_17910</name>
</gene>